<dbReference type="OrthoDB" id="10574764at2759"/>
<feature type="compositionally biased region" description="Polar residues" evidence="1">
    <location>
        <begin position="313"/>
        <end position="340"/>
    </location>
</feature>
<feature type="compositionally biased region" description="Polar residues" evidence="1">
    <location>
        <begin position="349"/>
        <end position="380"/>
    </location>
</feature>
<feature type="compositionally biased region" description="Basic and acidic residues" evidence="1">
    <location>
        <begin position="522"/>
        <end position="535"/>
    </location>
</feature>
<proteinExistence type="predicted"/>
<keyword evidence="4" id="KW-1185">Reference proteome</keyword>
<evidence type="ECO:0000313" key="3">
    <source>
        <dbReference type="EnsemblMetazoa" id="XP_038064902.1"/>
    </source>
</evidence>
<evidence type="ECO:0000256" key="1">
    <source>
        <dbReference type="SAM" id="MobiDB-lite"/>
    </source>
</evidence>
<feature type="compositionally biased region" description="Basic and acidic residues" evidence="1">
    <location>
        <begin position="129"/>
        <end position="138"/>
    </location>
</feature>
<dbReference type="EnsemblMetazoa" id="XM_038208974.1">
    <property type="protein sequence ID" value="XP_038064902.1"/>
    <property type="gene ID" value="LOC119735274"/>
</dbReference>
<dbReference type="OMA" id="SILIIMP"/>
<organism evidence="3 4">
    <name type="scientific">Patiria miniata</name>
    <name type="common">Bat star</name>
    <name type="synonym">Asterina miniata</name>
    <dbReference type="NCBI Taxonomy" id="46514"/>
    <lineage>
        <taxon>Eukaryota</taxon>
        <taxon>Metazoa</taxon>
        <taxon>Echinodermata</taxon>
        <taxon>Eleutherozoa</taxon>
        <taxon>Asterozoa</taxon>
        <taxon>Asteroidea</taxon>
        <taxon>Valvatacea</taxon>
        <taxon>Valvatida</taxon>
        <taxon>Asterinidae</taxon>
        <taxon>Patiria</taxon>
    </lineage>
</organism>
<dbReference type="Proteomes" id="UP000887568">
    <property type="component" value="Unplaced"/>
</dbReference>
<feature type="compositionally biased region" description="Low complexity" evidence="1">
    <location>
        <begin position="488"/>
        <end position="506"/>
    </location>
</feature>
<dbReference type="RefSeq" id="XP_038064902.1">
    <property type="nucleotide sequence ID" value="XM_038208974.1"/>
</dbReference>
<feature type="compositionally biased region" description="Low complexity" evidence="1">
    <location>
        <begin position="178"/>
        <end position="190"/>
    </location>
</feature>
<keyword evidence="2" id="KW-1133">Transmembrane helix</keyword>
<keyword evidence="2" id="KW-0472">Membrane</keyword>
<name>A0A914AMD6_PATMI</name>
<accession>A0A914AMD6</accession>
<sequence length="588" mass="64213">MREWWTSAFHPEELSLAWGRRRGERPTNPASNLVALPILLLFLGIPSQYREGYLWLCAAGTVSEYLQENSTGGGGELERYGPPANPVGQRLPLPSLTNKHVSYKVPLRQDSDYNNNMHEMFRRTTVGKGADDRTERFSWRKTRRKSRRHRRGVVDPDAPDVPPTDWTVQPTPTEQGEFPPSSVSTFTPVPDYASTASAQSGSDMGTSYARTSSYLQSTPSVQEVELEATTNRRPGGFSRPITPPSPSLSDTGSQRTTIASLTFQFPPTFIPPHGSTLPNPTSPSAPDDPNARPTTPPETTGGTAFSDRRDSNSPEPSTLSQSSTVTDGISSFTEAETDTVTPGDLAAETRQTSPASRSPSTGVILNSSAESTSRASTGLTGPSKLNVEGKSAKQSSVYTIISEIHTEPSILIIMPCLVGLALLGLAGAGIKRYILHWRLAHMVELTRDPEKLKEDKGYTIENPMVKSRRSYIERQVEKTLQRVNKTDSSNSSSSSTHSSSRNTNNNKDTKVRMEIATISDGSLRRPDRPLRRSASERIAPSHRRWSSAGYARSASQASCHCCCHCSQCGRIGRPLRNGSVPVEATTRV</sequence>
<feature type="transmembrane region" description="Helical" evidence="2">
    <location>
        <begin position="410"/>
        <end position="430"/>
    </location>
</feature>
<reference evidence="3" key="1">
    <citation type="submission" date="2022-11" db="UniProtKB">
        <authorList>
            <consortium name="EnsemblMetazoa"/>
        </authorList>
    </citation>
    <scope>IDENTIFICATION</scope>
</reference>
<evidence type="ECO:0000313" key="4">
    <source>
        <dbReference type="Proteomes" id="UP000887568"/>
    </source>
</evidence>
<evidence type="ECO:0000256" key="2">
    <source>
        <dbReference type="SAM" id="Phobius"/>
    </source>
</evidence>
<dbReference type="AlphaFoldDB" id="A0A914AMD6"/>
<dbReference type="GeneID" id="119735274"/>
<feature type="region of interest" description="Disordered" evidence="1">
    <location>
        <begin position="479"/>
        <end position="545"/>
    </location>
</feature>
<keyword evidence="2" id="KW-0812">Transmembrane</keyword>
<feature type="region of interest" description="Disordered" evidence="1">
    <location>
        <begin position="125"/>
        <end position="253"/>
    </location>
</feature>
<feature type="compositionally biased region" description="Basic residues" evidence="1">
    <location>
        <begin position="139"/>
        <end position="151"/>
    </location>
</feature>
<feature type="compositionally biased region" description="Polar residues" evidence="1">
    <location>
        <begin position="194"/>
        <end position="221"/>
    </location>
</feature>
<protein>
    <submittedName>
        <fullName evidence="3">Uncharacterized protein</fullName>
    </submittedName>
</protein>
<feature type="region of interest" description="Disordered" evidence="1">
    <location>
        <begin position="265"/>
        <end position="387"/>
    </location>
</feature>